<name>A0ABW2NDQ4_9BACL</name>
<keyword evidence="5" id="KW-1185">Reference proteome</keyword>
<dbReference type="PANTHER" id="PTHR43479:SF11">
    <property type="entry name" value="ACREF_ENVCD OPERON REPRESSOR-RELATED"/>
    <property type="match status" value="1"/>
</dbReference>
<evidence type="ECO:0000313" key="5">
    <source>
        <dbReference type="Proteomes" id="UP001596483"/>
    </source>
</evidence>
<accession>A0ABW2NDQ4</accession>
<evidence type="ECO:0000256" key="2">
    <source>
        <dbReference type="PROSITE-ProRule" id="PRU00335"/>
    </source>
</evidence>
<dbReference type="SUPFAM" id="SSF48498">
    <property type="entry name" value="Tetracyclin repressor-like, C-terminal domain"/>
    <property type="match status" value="1"/>
</dbReference>
<dbReference type="InterPro" id="IPR009057">
    <property type="entry name" value="Homeodomain-like_sf"/>
</dbReference>
<gene>
    <name evidence="4" type="ORF">ACFQQH_03250</name>
</gene>
<dbReference type="InterPro" id="IPR036271">
    <property type="entry name" value="Tet_transcr_reg_TetR-rel_C_sf"/>
</dbReference>
<dbReference type="EMBL" id="JBHTCT010000005">
    <property type="protein sequence ID" value="MFC7364181.1"/>
    <property type="molecule type" value="Genomic_DNA"/>
</dbReference>
<organism evidence="4 5">
    <name type="scientific">Bhargavaea changchunensis</name>
    <dbReference type="NCBI Taxonomy" id="2134037"/>
    <lineage>
        <taxon>Bacteria</taxon>
        <taxon>Bacillati</taxon>
        <taxon>Bacillota</taxon>
        <taxon>Bacilli</taxon>
        <taxon>Bacillales</taxon>
        <taxon>Caryophanaceae</taxon>
        <taxon>Bhargavaea</taxon>
    </lineage>
</organism>
<feature type="domain" description="HTH tetR-type" evidence="3">
    <location>
        <begin position="11"/>
        <end position="71"/>
    </location>
</feature>
<dbReference type="PRINTS" id="PR00455">
    <property type="entry name" value="HTHTETR"/>
</dbReference>
<dbReference type="PANTHER" id="PTHR43479">
    <property type="entry name" value="ACREF/ENVCD OPERON REPRESSOR-RELATED"/>
    <property type="match status" value="1"/>
</dbReference>
<dbReference type="Proteomes" id="UP001596483">
    <property type="component" value="Unassembled WGS sequence"/>
</dbReference>
<dbReference type="PROSITE" id="PS01081">
    <property type="entry name" value="HTH_TETR_1"/>
    <property type="match status" value="1"/>
</dbReference>
<evidence type="ECO:0000313" key="4">
    <source>
        <dbReference type="EMBL" id="MFC7364181.1"/>
    </source>
</evidence>
<comment type="caution">
    <text evidence="4">The sequence shown here is derived from an EMBL/GenBank/DDBJ whole genome shotgun (WGS) entry which is preliminary data.</text>
</comment>
<dbReference type="RefSeq" id="WP_157296205.1">
    <property type="nucleotide sequence ID" value="NZ_JBHTCT010000005.1"/>
</dbReference>
<evidence type="ECO:0000259" key="3">
    <source>
        <dbReference type="PROSITE" id="PS50977"/>
    </source>
</evidence>
<dbReference type="PROSITE" id="PS50977">
    <property type="entry name" value="HTH_TETR_2"/>
    <property type="match status" value="1"/>
</dbReference>
<protein>
    <submittedName>
        <fullName evidence="4">TetR/AcrR family transcriptional regulator</fullName>
    </submittedName>
</protein>
<dbReference type="SUPFAM" id="SSF46689">
    <property type="entry name" value="Homeodomain-like"/>
    <property type="match status" value="1"/>
</dbReference>
<keyword evidence="1 2" id="KW-0238">DNA-binding</keyword>
<dbReference type="InterPro" id="IPR001647">
    <property type="entry name" value="HTH_TetR"/>
</dbReference>
<dbReference type="InterPro" id="IPR050624">
    <property type="entry name" value="HTH-type_Tx_Regulator"/>
</dbReference>
<evidence type="ECO:0000256" key="1">
    <source>
        <dbReference type="ARBA" id="ARBA00023125"/>
    </source>
</evidence>
<feature type="DNA-binding region" description="H-T-H motif" evidence="2">
    <location>
        <begin position="34"/>
        <end position="53"/>
    </location>
</feature>
<dbReference type="Gene3D" id="1.10.357.10">
    <property type="entry name" value="Tetracycline Repressor, domain 2"/>
    <property type="match status" value="1"/>
</dbReference>
<proteinExistence type="predicted"/>
<dbReference type="InterPro" id="IPR023772">
    <property type="entry name" value="DNA-bd_HTH_TetR-type_CS"/>
</dbReference>
<dbReference type="Pfam" id="PF00440">
    <property type="entry name" value="TetR_N"/>
    <property type="match status" value="1"/>
</dbReference>
<sequence length="207" mass="24224">MTTTNRQTQAEQTKQRLFDTALELFKKKGFDNVSVDEIVQKSNSSKGAFYGHFKSKYGIFIEKFKEIDSFYEEFVLTIPEEAAFKEKILLLFEGQMDHLENVLGKDLMRTVYMSGLNDTDENFFANSDRSLYRIIRGLIGEAIERGELQGDIDIQKLTWQITRCMRGTLYDWHAFGETFDLQKESREYIEVFMDGVMGRYGLYKKVE</sequence>
<reference evidence="5" key="1">
    <citation type="journal article" date="2019" name="Int. J. Syst. Evol. Microbiol.">
        <title>The Global Catalogue of Microorganisms (GCM) 10K type strain sequencing project: providing services to taxonomists for standard genome sequencing and annotation.</title>
        <authorList>
            <consortium name="The Broad Institute Genomics Platform"/>
            <consortium name="The Broad Institute Genome Sequencing Center for Infectious Disease"/>
            <person name="Wu L."/>
            <person name="Ma J."/>
        </authorList>
    </citation>
    <scope>NUCLEOTIDE SEQUENCE [LARGE SCALE GENOMIC DNA]</scope>
    <source>
        <strain evidence="5">JCM 4738</strain>
    </source>
</reference>